<dbReference type="CDD" id="cd11709">
    <property type="entry name" value="SPRY"/>
    <property type="match status" value="1"/>
</dbReference>
<keyword evidence="3" id="KW-1185">Reference proteome</keyword>
<dbReference type="AlphaFoldDB" id="A0A077ZNZ9"/>
<reference evidence="2 3" key="1">
    <citation type="submission" date="2014-06" db="EMBL/GenBank/DDBJ databases">
        <authorList>
            <person name="Swart Estienne"/>
        </authorList>
    </citation>
    <scope>NUCLEOTIDE SEQUENCE [LARGE SCALE GENOMIC DNA]</scope>
    <source>
        <strain evidence="2 3">130c</strain>
    </source>
</reference>
<dbReference type="Proteomes" id="UP000039865">
    <property type="component" value="Unassembled WGS sequence"/>
</dbReference>
<proteinExistence type="predicted"/>
<evidence type="ECO:0000313" key="3">
    <source>
        <dbReference type="Proteomes" id="UP000039865"/>
    </source>
</evidence>
<dbReference type="InParanoid" id="A0A077ZNZ9"/>
<organism evidence="2 3">
    <name type="scientific">Stylonychia lemnae</name>
    <name type="common">Ciliate</name>
    <dbReference type="NCBI Taxonomy" id="5949"/>
    <lineage>
        <taxon>Eukaryota</taxon>
        <taxon>Sar</taxon>
        <taxon>Alveolata</taxon>
        <taxon>Ciliophora</taxon>
        <taxon>Intramacronucleata</taxon>
        <taxon>Spirotrichea</taxon>
        <taxon>Stichotrichia</taxon>
        <taxon>Sporadotrichida</taxon>
        <taxon>Oxytrichidae</taxon>
        <taxon>Stylonychinae</taxon>
        <taxon>Stylonychia</taxon>
    </lineage>
</organism>
<dbReference type="InterPro" id="IPR050672">
    <property type="entry name" value="FBXO45-Fsn/SPSB_families"/>
</dbReference>
<name>A0A077ZNZ9_STYLE</name>
<feature type="domain" description="B30.2/SPRY" evidence="1">
    <location>
        <begin position="1"/>
        <end position="183"/>
    </location>
</feature>
<evidence type="ECO:0000259" key="1">
    <source>
        <dbReference type="PROSITE" id="PS50188"/>
    </source>
</evidence>
<dbReference type="PROSITE" id="PS50188">
    <property type="entry name" value="B302_SPRY"/>
    <property type="match status" value="1"/>
</dbReference>
<evidence type="ECO:0000313" key="2">
    <source>
        <dbReference type="EMBL" id="CDW71638.1"/>
    </source>
</evidence>
<dbReference type="InterPro" id="IPR013320">
    <property type="entry name" value="ConA-like_dom_sf"/>
</dbReference>
<protein>
    <submittedName>
        <fullName evidence="2">Spry domain containing protein</fullName>
    </submittedName>
</protein>
<dbReference type="InterPro" id="IPR043136">
    <property type="entry name" value="B30.2/SPRY_sf"/>
</dbReference>
<dbReference type="SUPFAM" id="SSF49899">
    <property type="entry name" value="Concanavalin A-like lectins/glucanases"/>
    <property type="match status" value="1"/>
</dbReference>
<dbReference type="InterPro" id="IPR003877">
    <property type="entry name" value="SPRY_dom"/>
</dbReference>
<accession>A0A077ZNZ9</accession>
<dbReference type="PANTHER" id="PTHR12245">
    <property type="entry name" value="SPRY DOMAIN CONTAINING SOCS BOX PROTEIN"/>
    <property type="match status" value="1"/>
</dbReference>
<dbReference type="Gene3D" id="2.60.120.920">
    <property type="match status" value="1"/>
</dbReference>
<dbReference type="EMBL" id="CCKQ01000558">
    <property type="protein sequence ID" value="CDW71638.1"/>
    <property type="molecule type" value="Genomic_DNA"/>
</dbReference>
<dbReference type="OrthoDB" id="5951542at2759"/>
<dbReference type="PANTHER" id="PTHR12245:SF5">
    <property type="entry name" value="SPRY DOMAIN-CONTAINING SOCS BOX PROTEIN 3"/>
    <property type="match status" value="1"/>
</dbReference>
<sequence>MDKFTQEYLDSFYRPYFEWDPIFKSGNLEIDEDRHTCTCKNLIQTGNQFKSVLGTEKFELGQKYYFEVQMTHGKNFKIGIATRYSQMEQAFSDSIYGWAYYSGGQLRHNSGGDGAKYGEPYGQNAVIGVYVDMVVGRIFFSKDGRVFGSAFEEPKFLEMELYPACSCFNPGEQFQLKMLMPED</sequence>
<dbReference type="InterPro" id="IPR001870">
    <property type="entry name" value="B30.2/SPRY"/>
</dbReference>
<gene>
    <name evidence="2" type="primary">Contig10781.g11533</name>
    <name evidence="2" type="ORF">STYLEM_585</name>
</gene>
<dbReference type="Pfam" id="PF00622">
    <property type="entry name" value="SPRY"/>
    <property type="match status" value="1"/>
</dbReference>
<dbReference type="SMART" id="SM00449">
    <property type="entry name" value="SPRY"/>
    <property type="match status" value="1"/>
</dbReference>